<evidence type="ECO:0000259" key="8">
    <source>
        <dbReference type="Pfam" id="PF04042"/>
    </source>
</evidence>
<organism evidence="9 10">
    <name type="scientific">Smittium megazygosporum</name>
    <dbReference type="NCBI Taxonomy" id="133381"/>
    <lineage>
        <taxon>Eukaryota</taxon>
        <taxon>Fungi</taxon>
        <taxon>Fungi incertae sedis</taxon>
        <taxon>Zoopagomycota</taxon>
        <taxon>Kickxellomycotina</taxon>
        <taxon>Harpellomycetes</taxon>
        <taxon>Harpellales</taxon>
        <taxon>Legeriomycetaceae</taxon>
        <taxon>Smittium</taxon>
    </lineage>
</organism>
<accession>A0A2T9ZFW7</accession>
<dbReference type="PANTHER" id="PTHR12708:SF0">
    <property type="entry name" value="DNA POLYMERASE EPSILON SUBUNIT 2"/>
    <property type="match status" value="1"/>
</dbReference>
<keyword evidence="4" id="KW-0235">DNA replication</keyword>
<comment type="similarity">
    <text evidence="2">Belongs to the DNA polymerase epsilon subunit B family.</text>
</comment>
<dbReference type="PANTHER" id="PTHR12708">
    <property type="entry name" value="DNA POLYMERASE EPSILON SUBUNIT B"/>
    <property type="match status" value="1"/>
</dbReference>
<protein>
    <recommendedName>
        <fullName evidence="3">DNA polymerase epsilon subunit B</fullName>
    </recommendedName>
    <alternativeName>
        <fullName evidence="7">DNA polymerase II subunit 2</fullName>
    </alternativeName>
</protein>
<comment type="caution">
    <text evidence="9">The sequence shown here is derived from an EMBL/GenBank/DDBJ whole genome shotgun (WGS) entry which is preliminary data.</text>
</comment>
<evidence type="ECO:0000256" key="4">
    <source>
        <dbReference type="ARBA" id="ARBA00022705"/>
    </source>
</evidence>
<dbReference type="InterPro" id="IPR016266">
    <property type="entry name" value="POLE2"/>
</dbReference>
<dbReference type="EMBL" id="MBFS01000230">
    <property type="protein sequence ID" value="PVV03480.1"/>
    <property type="molecule type" value="Genomic_DNA"/>
</dbReference>
<evidence type="ECO:0000313" key="9">
    <source>
        <dbReference type="EMBL" id="PVV03480.1"/>
    </source>
</evidence>
<dbReference type="GO" id="GO:0042276">
    <property type="term" value="P:error-prone translesion synthesis"/>
    <property type="evidence" value="ECO:0007669"/>
    <property type="project" value="TreeGrafter"/>
</dbReference>
<dbReference type="PIRSF" id="PIRSF000799">
    <property type="entry name" value="DNA_pol_eps_2"/>
    <property type="match status" value="1"/>
</dbReference>
<evidence type="ECO:0000256" key="6">
    <source>
        <dbReference type="ARBA" id="ARBA00023242"/>
    </source>
</evidence>
<dbReference type="Pfam" id="PF04042">
    <property type="entry name" value="DNA_pol_E_B"/>
    <property type="match status" value="1"/>
</dbReference>
<dbReference type="Proteomes" id="UP000245609">
    <property type="component" value="Unassembled WGS sequence"/>
</dbReference>
<dbReference type="AlphaFoldDB" id="A0A2T9ZFW7"/>
<comment type="subcellular location">
    <subcellularLocation>
        <location evidence="1">Nucleus</location>
    </subcellularLocation>
</comment>
<sequence length="584" mass="66634">SGISLKAEASKFLVECIENAQQDVNLAAEWLENVAFEWMKTENQIKYIAKPLIIDSSLLVELDDLKKLLKRISQHSIEFTEIDEKFSAVDDIGPLRKEIGVNFSDFSSKLDEKKFFKVMSAYETPQLWYDPSRGQFLKPELAQSYSFTNSSTDLLKKSKSSLPSQNPQKTKYSGLVTSSESKVELFKQRYDIIRQKLQRNDTHLRESQLGNTWDGKIDTVGSLKGREGQNFVIFGMLTQLEEGLFFLEDKDQSIKLNFSEINTINFTNEAGVITQDSFILVEGTLNDDTFLVKNLIQPPPETRSNSLSYFKGANFSGDLGFLQDQITLEAIEGLDDNGAIVFLSDVWLDKPEVLDRLQKLFKGFSASRIPLAFIFLGNFCSEPYVPGSNTILDYQRGFEDLSRVILEYSEISKECYFVFIPGPGDPWGLNAFPYPPIPKFITERFQNKIRRSIFTTNPTRIYFCTQEIVVFRDDLIKKMRRNSVVCPDSEIGSFEEKIVKTVINQSHLSPLPTRINPVFWGYDHCLRLFPSPTLLVLADKYEPYNLVYNEVLAMNPGSFALNGFKFMVYLPSNKSVQISQIPAE</sequence>
<reference evidence="9 10" key="1">
    <citation type="journal article" date="2018" name="MBio">
        <title>Comparative Genomics Reveals the Core Gene Toolbox for the Fungus-Insect Symbiosis.</title>
        <authorList>
            <person name="Wang Y."/>
            <person name="Stata M."/>
            <person name="Wang W."/>
            <person name="Stajich J.E."/>
            <person name="White M.M."/>
            <person name="Moncalvo J.M."/>
        </authorList>
    </citation>
    <scope>NUCLEOTIDE SEQUENCE [LARGE SCALE GENOMIC DNA]</scope>
    <source>
        <strain evidence="9 10">SC-DP-2</strain>
    </source>
</reference>
<feature type="non-terminal residue" evidence="9">
    <location>
        <position position="1"/>
    </location>
</feature>
<dbReference type="GO" id="GO:0008622">
    <property type="term" value="C:epsilon DNA polymerase complex"/>
    <property type="evidence" value="ECO:0007669"/>
    <property type="project" value="InterPro"/>
</dbReference>
<keyword evidence="5" id="KW-0238">DNA-binding</keyword>
<dbReference type="InterPro" id="IPR007185">
    <property type="entry name" value="DNA_pol_a/d/e_bsu"/>
</dbReference>
<dbReference type="GO" id="GO:0003677">
    <property type="term" value="F:DNA binding"/>
    <property type="evidence" value="ECO:0007669"/>
    <property type="project" value="UniProtKB-KW"/>
</dbReference>
<dbReference type="STRING" id="133381.A0A2T9ZFW7"/>
<evidence type="ECO:0000256" key="7">
    <source>
        <dbReference type="ARBA" id="ARBA00032930"/>
    </source>
</evidence>
<gene>
    <name evidence="9" type="ORF">BB560_002061</name>
</gene>
<evidence type="ECO:0000256" key="2">
    <source>
        <dbReference type="ARBA" id="ARBA00009560"/>
    </source>
</evidence>
<evidence type="ECO:0000256" key="3">
    <source>
        <dbReference type="ARBA" id="ARBA00016011"/>
    </source>
</evidence>
<name>A0A2T9ZFW7_9FUNG</name>
<evidence type="ECO:0000256" key="5">
    <source>
        <dbReference type="ARBA" id="ARBA00023125"/>
    </source>
</evidence>
<feature type="domain" description="DNA polymerase alpha/delta/epsilon subunit B" evidence="8">
    <location>
        <begin position="340"/>
        <end position="543"/>
    </location>
</feature>
<dbReference type="GO" id="GO:0006261">
    <property type="term" value="P:DNA-templated DNA replication"/>
    <property type="evidence" value="ECO:0007669"/>
    <property type="project" value="InterPro"/>
</dbReference>
<dbReference type="OrthoDB" id="10254730at2759"/>
<keyword evidence="10" id="KW-1185">Reference proteome</keyword>
<keyword evidence="6" id="KW-0539">Nucleus</keyword>
<evidence type="ECO:0000256" key="1">
    <source>
        <dbReference type="ARBA" id="ARBA00004123"/>
    </source>
</evidence>
<proteinExistence type="inferred from homology"/>
<evidence type="ECO:0000313" key="10">
    <source>
        <dbReference type="Proteomes" id="UP000245609"/>
    </source>
</evidence>